<dbReference type="GO" id="GO:0003755">
    <property type="term" value="F:peptidyl-prolyl cis-trans isomerase activity"/>
    <property type="evidence" value="ECO:0007669"/>
    <property type="project" value="UniProtKB-EC"/>
</dbReference>
<comment type="similarity">
    <text evidence="5">Belongs to the FKBP-type PPIase family.</text>
</comment>
<feature type="domain" description="PPIase FKBP-type" evidence="7">
    <location>
        <begin position="98"/>
        <end position="175"/>
    </location>
</feature>
<dbReference type="Proteomes" id="UP001315860">
    <property type="component" value="Chromosome"/>
</dbReference>
<dbReference type="PROSITE" id="PS50059">
    <property type="entry name" value="FKBP_PPIASE"/>
    <property type="match status" value="2"/>
</dbReference>
<gene>
    <name evidence="8" type="ORF">NP095_13960</name>
</gene>
<accession>A0ABY5KEH5</accession>
<keyword evidence="2 4" id="KW-0697">Rotamase</keyword>
<evidence type="ECO:0000256" key="1">
    <source>
        <dbReference type="ARBA" id="ARBA00000971"/>
    </source>
</evidence>
<dbReference type="SUPFAM" id="SSF54534">
    <property type="entry name" value="FKBP-like"/>
    <property type="match status" value="2"/>
</dbReference>
<proteinExistence type="inferred from homology"/>
<evidence type="ECO:0000256" key="6">
    <source>
        <dbReference type="SAM" id="SignalP"/>
    </source>
</evidence>
<evidence type="ECO:0000256" key="2">
    <source>
        <dbReference type="ARBA" id="ARBA00023110"/>
    </source>
</evidence>
<evidence type="ECO:0000313" key="8">
    <source>
        <dbReference type="EMBL" id="UUI68295.1"/>
    </source>
</evidence>
<dbReference type="RefSeq" id="WP_232419595.1">
    <property type="nucleotide sequence ID" value="NZ_CP101990.1"/>
</dbReference>
<keyword evidence="3 4" id="KW-0413">Isomerase</keyword>
<dbReference type="EMBL" id="CP101990">
    <property type="protein sequence ID" value="UUI68295.1"/>
    <property type="molecule type" value="Genomic_DNA"/>
</dbReference>
<dbReference type="InterPro" id="IPR046357">
    <property type="entry name" value="PPIase_dom_sf"/>
</dbReference>
<evidence type="ECO:0000256" key="3">
    <source>
        <dbReference type="ARBA" id="ARBA00023235"/>
    </source>
</evidence>
<feature type="signal peptide" evidence="6">
    <location>
        <begin position="1"/>
        <end position="22"/>
    </location>
</feature>
<organism evidence="8 9">
    <name type="scientific">Aeromicrobium duanguangcaii</name>
    <dbReference type="NCBI Taxonomy" id="2968086"/>
    <lineage>
        <taxon>Bacteria</taxon>
        <taxon>Bacillati</taxon>
        <taxon>Actinomycetota</taxon>
        <taxon>Actinomycetes</taxon>
        <taxon>Propionibacteriales</taxon>
        <taxon>Nocardioidaceae</taxon>
        <taxon>Aeromicrobium</taxon>
    </lineage>
</organism>
<keyword evidence="6" id="KW-0732">Signal</keyword>
<feature type="domain" description="PPIase FKBP-type" evidence="7">
    <location>
        <begin position="226"/>
        <end position="315"/>
    </location>
</feature>
<dbReference type="PANTHER" id="PTHR10516">
    <property type="entry name" value="PEPTIDYL-PROLYL CIS-TRANS ISOMERASE"/>
    <property type="match status" value="1"/>
</dbReference>
<protein>
    <recommendedName>
        <fullName evidence="5">Peptidyl-prolyl cis-trans isomerase</fullName>
        <ecNumber evidence="5">5.2.1.8</ecNumber>
    </recommendedName>
</protein>
<evidence type="ECO:0000256" key="5">
    <source>
        <dbReference type="RuleBase" id="RU003915"/>
    </source>
</evidence>
<evidence type="ECO:0000259" key="7">
    <source>
        <dbReference type="PROSITE" id="PS50059"/>
    </source>
</evidence>
<keyword evidence="9" id="KW-1185">Reference proteome</keyword>
<comment type="catalytic activity">
    <reaction evidence="1 4 5">
        <text>[protein]-peptidylproline (omega=180) = [protein]-peptidylproline (omega=0)</text>
        <dbReference type="Rhea" id="RHEA:16237"/>
        <dbReference type="Rhea" id="RHEA-COMP:10747"/>
        <dbReference type="Rhea" id="RHEA-COMP:10748"/>
        <dbReference type="ChEBI" id="CHEBI:83833"/>
        <dbReference type="ChEBI" id="CHEBI:83834"/>
        <dbReference type="EC" id="5.2.1.8"/>
    </reaction>
</comment>
<dbReference type="InterPro" id="IPR001179">
    <property type="entry name" value="PPIase_FKBP_dom"/>
</dbReference>
<feature type="chain" id="PRO_5047548170" description="Peptidyl-prolyl cis-trans isomerase" evidence="6">
    <location>
        <begin position="23"/>
        <end position="316"/>
    </location>
</feature>
<sequence>MRNLKALPVVLLLAAAPLAACGSNDDDKDDAKKADCADYQSGSSSDAVKVSGEFGQRGPKATFKAPLTVKADDLQRTVVDEGKGDDTAKGEQVEAVITVFNGRTGKQALSEPATLTVGDDKTFEAFRASIECVPTGSRVVTTVVASDVYGDQGYPELDIKADDALVVVTDVVDVREEIKAKEWKKDVPKVSLTGEEPKVTLPKTDPPKDVLVKVLKEGDGKTVKAGDSLTVNYQGRTWEDGGKIFQQTFGKDGQPAQMSTTEVVQGFAAGVIGQKVGSTVIVTMPPEYGFGTEPSEQNPLAGKSVLFVVEIVSINS</sequence>
<name>A0ABY5KEH5_9ACTN</name>
<dbReference type="PANTHER" id="PTHR10516:SF443">
    <property type="entry name" value="FK506-BINDING PROTEIN 59-RELATED"/>
    <property type="match status" value="1"/>
</dbReference>
<evidence type="ECO:0000313" key="9">
    <source>
        <dbReference type="Proteomes" id="UP001315860"/>
    </source>
</evidence>
<reference evidence="8 9" key="1">
    <citation type="submission" date="2022-07" db="EMBL/GenBank/DDBJ databases">
        <title>Novel species in genus Aeromicrobium.</title>
        <authorList>
            <person name="Ye L."/>
        </authorList>
    </citation>
    <scope>NUCLEOTIDE SEQUENCE [LARGE SCALE GENOMIC DNA]</scope>
    <source>
        <strain evidence="9">zg-Y50</strain>
    </source>
</reference>
<evidence type="ECO:0000256" key="4">
    <source>
        <dbReference type="PROSITE-ProRule" id="PRU00277"/>
    </source>
</evidence>
<dbReference type="Pfam" id="PF00254">
    <property type="entry name" value="FKBP_C"/>
    <property type="match status" value="1"/>
</dbReference>
<dbReference type="InterPro" id="IPR050689">
    <property type="entry name" value="FKBP-type_PPIase"/>
</dbReference>
<dbReference type="EC" id="5.2.1.8" evidence="5"/>
<dbReference type="Gene3D" id="3.10.50.40">
    <property type="match status" value="2"/>
</dbReference>